<protein>
    <submittedName>
        <fullName evidence="2">ATPase</fullName>
    </submittedName>
</protein>
<evidence type="ECO:0000313" key="3">
    <source>
        <dbReference type="Proteomes" id="UP000189670"/>
    </source>
</evidence>
<feature type="domain" description="AAA+ ATPase" evidence="1">
    <location>
        <begin position="31"/>
        <end position="202"/>
    </location>
</feature>
<sequence>MTKKIEYPRKSAFINRTEELNFLSDWIHEEPNEILFLYGPKSSGKTTLLMKFIELHVNGKDFNIKHFNLRKVLIANYTDFIQAFFEVDYSKSPQEIKQRSEYSLKVFKLSKEIKKSLENKILDPFVVMENELKKFVKKGKRPVIIIDELQAMENIYMNGQRELLNELFNFWVAITKESHLCHVIIASSDGYFMKRIYEDSKLTKTSIFFAVDYLNEKDTKNWLRHLNTESNIKQYTLSNSQIDLIWKYLGGSIWEISYLLKALKKYALKQSIPNEYLMEKISDLITVNYGKFQHYALYKKDKVLLFKEIYDICIHKPHFDFVDLKSLIIDNIYNNITLLEELITLVKMNYLAFNPVDSSYQLQGSSMFYGLEKFTENFTEDFVKLMPENVET</sequence>
<dbReference type="EMBL" id="ATBP01001666">
    <property type="protein sequence ID" value="ETR66918.1"/>
    <property type="molecule type" value="Genomic_DNA"/>
</dbReference>
<dbReference type="PANTHER" id="PTHR37096">
    <property type="entry name" value="YALI0E33429P"/>
    <property type="match status" value="1"/>
</dbReference>
<dbReference type="SUPFAM" id="SSF52540">
    <property type="entry name" value="P-loop containing nucleoside triphosphate hydrolases"/>
    <property type="match status" value="1"/>
</dbReference>
<proteinExistence type="predicted"/>
<dbReference type="Gene3D" id="3.40.50.300">
    <property type="entry name" value="P-loop containing nucleotide triphosphate hydrolases"/>
    <property type="match status" value="1"/>
</dbReference>
<dbReference type="GO" id="GO:0005524">
    <property type="term" value="F:ATP binding"/>
    <property type="evidence" value="ECO:0007669"/>
    <property type="project" value="InterPro"/>
</dbReference>
<organism evidence="2 3">
    <name type="scientific">Candidatus Magnetoglobus multicellularis str. Araruama</name>
    <dbReference type="NCBI Taxonomy" id="890399"/>
    <lineage>
        <taxon>Bacteria</taxon>
        <taxon>Pseudomonadati</taxon>
        <taxon>Thermodesulfobacteriota</taxon>
        <taxon>Desulfobacteria</taxon>
        <taxon>Desulfobacterales</taxon>
        <taxon>Desulfobacteraceae</taxon>
        <taxon>Candidatus Magnetoglobus</taxon>
    </lineage>
</organism>
<evidence type="ECO:0000259" key="1">
    <source>
        <dbReference type="SMART" id="SM00382"/>
    </source>
</evidence>
<dbReference type="Proteomes" id="UP000189670">
    <property type="component" value="Unassembled WGS sequence"/>
</dbReference>
<dbReference type="CDD" id="cd00009">
    <property type="entry name" value="AAA"/>
    <property type="match status" value="1"/>
</dbReference>
<dbReference type="InterPro" id="IPR011579">
    <property type="entry name" value="ATPase_dom"/>
</dbReference>
<dbReference type="InterPro" id="IPR051667">
    <property type="entry name" value="Archaeal_ATPase_domain"/>
</dbReference>
<gene>
    <name evidence="2" type="ORF">OMM_05416</name>
</gene>
<accession>A0A1V1NWH9</accession>
<name>A0A1V1NWH9_9BACT</name>
<dbReference type="InterPro" id="IPR003593">
    <property type="entry name" value="AAA+_ATPase"/>
</dbReference>
<evidence type="ECO:0000313" key="2">
    <source>
        <dbReference type="EMBL" id="ETR66918.1"/>
    </source>
</evidence>
<dbReference type="SMART" id="SM00382">
    <property type="entry name" value="AAA"/>
    <property type="match status" value="1"/>
</dbReference>
<comment type="caution">
    <text evidence="2">The sequence shown here is derived from an EMBL/GenBank/DDBJ whole genome shotgun (WGS) entry which is preliminary data.</text>
</comment>
<reference evidence="3" key="1">
    <citation type="submission" date="2012-11" db="EMBL/GenBank/DDBJ databases">
        <authorList>
            <person name="Lucero-Rivera Y.E."/>
            <person name="Tovar-Ramirez D."/>
        </authorList>
    </citation>
    <scope>NUCLEOTIDE SEQUENCE [LARGE SCALE GENOMIC DNA]</scope>
    <source>
        <strain evidence="3">Araruama</strain>
    </source>
</reference>
<dbReference type="InterPro" id="IPR027417">
    <property type="entry name" value="P-loop_NTPase"/>
</dbReference>
<dbReference type="AlphaFoldDB" id="A0A1V1NWH9"/>
<dbReference type="Pfam" id="PF01637">
    <property type="entry name" value="ATPase_2"/>
    <property type="match status" value="1"/>
</dbReference>
<dbReference type="PANTHER" id="PTHR37096:SF1">
    <property type="entry name" value="AAA+ ATPASE DOMAIN-CONTAINING PROTEIN"/>
    <property type="match status" value="1"/>
</dbReference>